<protein>
    <submittedName>
        <fullName evidence="1">Uncharacterized protein</fullName>
    </submittedName>
</protein>
<keyword evidence="2" id="KW-1185">Reference proteome</keyword>
<proteinExistence type="predicted"/>
<name>A0A8J9Y8A8_9NEOP</name>
<feature type="non-terminal residue" evidence="1">
    <location>
        <position position="159"/>
    </location>
</feature>
<evidence type="ECO:0000313" key="2">
    <source>
        <dbReference type="Proteomes" id="UP000838878"/>
    </source>
</evidence>
<gene>
    <name evidence="1" type="ORF">BINO364_LOCUS3718</name>
</gene>
<reference evidence="1" key="1">
    <citation type="submission" date="2021-12" db="EMBL/GenBank/DDBJ databases">
        <authorList>
            <person name="Martin H S."/>
        </authorList>
    </citation>
    <scope>NUCLEOTIDE SEQUENCE</scope>
</reference>
<sequence>MARVADVNGRLHPARLLLDNGSTSNFITQELCGKLGLVKRSSNSIISGINGQVFGTSKSCHLTIQSSCGDISKIIKKSISGISGILEMLRGLDFVFCYIDDMLISFGKLCSKVFCSHDLKLATKISVYMAIVLPSLLYSSELWCVNRLHIRKLDRFHLK</sequence>
<organism evidence="1 2">
    <name type="scientific">Brenthis ino</name>
    <name type="common">lesser marbled fritillary</name>
    <dbReference type="NCBI Taxonomy" id="405034"/>
    <lineage>
        <taxon>Eukaryota</taxon>
        <taxon>Metazoa</taxon>
        <taxon>Ecdysozoa</taxon>
        <taxon>Arthropoda</taxon>
        <taxon>Hexapoda</taxon>
        <taxon>Insecta</taxon>
        <taxon>Pterygota</taxon>
        <taxon>Neoptera</taxon>
        <taxon>Endopterygota</taxon>
        <taxon>Lepidoptera</taxon>
        <taxon>Glossata</taxon>
        <taxon>Ditrysia</taxon>
        <taxon>Papilionoidea</taxon>
        <taxon>Nymphalidae</taxon>
        <taxon>Heliconiinae</taxon>
        <taxon>Argynnini</taxon>
        <taxon>Brenthis</taxon>
    </lineage>
</organism>
<evidence type="ECO:0000313" key="1">
    <source>
        <dbReference type="EMBL" id="CAH0717076.1"/>
    </source>
</evidence>
<dbReference type="Proteomes" id="UP000838878">
    <property type="component" value="Chromosome 11"/>
</dbReference>
<dbReference type="EMBL" id="OV170231">
    <property type="protein sequence ID" value="CAH0717076.1"/>
    <property type="molecule type" value="Genomic_DNA"/>
</dbReference>
<dbReference type="OrthoDB" id="6931596at2759"/>
<dbReference type="InterPro" id="IPR021109">
    <property type="entry name" value="Peptidase_aspartic_dom_sf"/>
</dbReference>
<dbReference type="AlphaFoldDB" id="A0A8J9Y8A8"/>
<dbReference type="Gene3D" id="2.40.70.10">
    <property type="entry name" value="Acid Proteases"/>
    <property type="match status" value="1"/>
</dbReference>
<accession>A0A8J9Y8A8</accession>